<dbReference type="GO" id="GO:0016567">
    <property type="term" value="P:protein ubiquitination"/>
    <property type="evidence" value="ECO:0007669"/>
    <property type="project" value="UniProtKB-UniPathway"/>
</dbReference>
<dbReference type="PROSITE" id="PS50089">
    <property type="entry name" value="ZF_RING_2"/>
    <property type="match status" value="1"/>
</dbReference>
<protein>
    <recommendedName>
        <fullName evidence="3">RING-type domain-containing protein</fullName>
    </recommendedName>
</protein>
<feature type="domain" description="RING-type" evidence="3">
    <location>
        <begin position="147"/>
        <end position="189"/>
    </location>
</feature>
<dbReference type="Gene3D" id="3.30.40.10">
    <property type="entry name" value="Zinc/RING finger domain, C3HC4 (zinc finger)"/>
    <property type="match status" value="1"/>
</dbReference>
<evidence type="ECO:0000313" key="4">
    <source>
        <dbReference type="EMBL" id="CAE2284759.1"/>
    </source>
</evidence>
<dbReference type="SUPFAM" id="SSF57850">
    <property type="entry name" value="RING/U-box"/>
    <property type="match status" value="1"/>
</dbReference>
<dbReference type="AlphaFoldDB" id="A0A7S4K5N7"/>
<dbReference type="GO" id="GO:0008270">
    <property type="term" value="F:zinc ion binding"/>
    <property type="evidence" value="ECO:0007669"/>
    <property type="project" value="UniProtKB-KW"/>
</dbReference>
<feature type="transmembrane region" description="Helical" evidence="2">
    <location>
        <begin position="31"/>
        <end position="55"/>
    </location>
</feature>
<sequence>MGLPCVQVVNRQGGSMAPLIENETPASAMSVLLLILALTLSEAFVICLCKLMAVYAEYSFYARFSDAEDIALTANVRGHTERERRRARAKQSEAERTKDIEVAMLTCHYFCPAPRKDNSVPTVTGNKNGFSFLTEKPGFEHLDVDSCPVCLLEFDEGDKISRSRNCMHTFHGHCIYEWLKNHDTCPLCRQDVFVPGKGTEFLSNSDNIRRELDREEFNVRMQGHNPDLPWFSGRNLDPELWTFLF</sequence>
<gene>
    <name evidence="4" type="ORF">OAUR00152_LOCUS39716</name>
</gene>
<keyword evidence="1" id="KW-0479">Metal-binding</keyword>
<dbReference type="PANTHER" id="PTHR45676:SF41">
    <property type="entry name" value="RING-H2 FINGER PROTEIN ATL66"/>
    <property type="match status" value="1"/>
</dbReference>
<proteinExistence type="predicted"/>
<accession>A0A7S4K5N7</accession>
<keyword evidence="2" id="KW-0472">Membrane</keyword>
<name>A0A7S4K5N7_9STRA</name>
<keyword evidence="1" id="KW-0862">Zinc</keyword>
<dbReference type="UniPathway" id="UPA00143"/>
<organism evidence="4">
    <name type="scientific">Odontella aurita</name>
    <dbReference type="NCBI Taxonomy" id="265563"/>
    <lineage>
        <taxon>Eukaryota</taxon>
        <taxon>Sar</taxon>
        <taxon>Stramenopiles</taxon>
        <taxon>Ochrophyta</taxon>
        <taxon>Bacillariophyta</taxon>
        <taxon>Mediophyceae</taxon>
        <taxon>Biddulphiophycidae</taxon>
        <taxon>Eupodiscales</taxon>
        <taxon>Odontellaceae</taxon>
        <taxon>Odontella</taxon>
    </lineage>
</organism>
<dbReference type="PANTHER" id="PTHR45676">
    <property type="entry name" value="RING-H2 FINGER PROTEIN ATL51-RELATED"/>
    <property type="match status" value="1"/>
</dbReference>
<dbReference type="InterPro" id="IPR001841">
    <property type="entry name" value="Znf_RING"/>
</dbReference>
<keyword evidence="2" id="KW-0812">Transmembrane</keyword>
<evidence type="ECO:0000259" key="3">
    <source>
        <dbReference type="PROSITE" id="PS50089"/>
    </source>
</evidence>
<keyword evidence="1" id="KW-0863">Zinc-finger</keyword>
<dbReference type="EMBL" id="HBKQ01058108">
    <property type="protein sequence ID" value="CAE2284759.1"/>
    <property type="molecule type" value="Transcribed_RNA"/>
</dbReference>
<evidence type="ECO:0000256" key="1">
    <source>
        <dbReference type="PROSITE-ProRule" id="PRU00175"/>
    </source>
</evidence>
<dbReference type="InterPro" id="IPR013083">
    <property type="entry name" value="Znf_RING/FYVE/PHD"/>
</dbReference>
<dbReference type="Pfam" id="PF13639">
    <property type="entry name" value="zf-RING_2"/>
    <property type="match status" value="1"/>
</dbReference>
<keyword evidence="2" id="KW-1133">Transmembrane helix</keyword>
<evidence type="ECO:0000256" key="2">
    <source>
        <dbReference type="SAM" id="Phobius"/>
    </source>
</evidence>
<dbReference type="SMART" id="SM00184">
    <property type="entry name" value="RING"/>
    <property type="match status" value="1"/>
</dbReference>
<reference evidence="4" key="1">
    <citation type="submission" date="2021-01" db="EMBL/GenBank/DDBJ databases">
        <authorList>
            <person name="Corre E."/>
            <person name="Pelletier E."/>
            <person name="Niang G."/>
            <person name="Scheremetjew M."/>
            <person name="Finn R."/>
            <person name="Kale V."/>
            <person name="Holt S."/>
            <person name="Cochrane G."/>
            <person name="Meng A."/>
            <person name="Brown T."/>
            <person name="Cohen L."/>
        </authorList>
    </citation>
    <scope>NUCLEOTIDE SEQUENCE</scope>
    <source>
        <strain evidence="4">Isolate 1302-5</strain>
    </source>
</reference>